<dbReference type="Proteomes" id="UP000319263">
    <property type="component" value="Chromosome"/>
</dbReference>
<feature type="signal peptide" evidence="1">
    <location>
        <begin position="1"/>
        <end position="20"/>
    </location>
</feature>
<evidence type="ECO:0008006" key="4">
    <source>
        <dbReference type="Google" id="ProtNLM"/>
    </source>
</evidence>
<evidence type="ECO:0000313" key="2">
    <source>
        <dbReference type="EMBL" id="QDP97734.1"/>
    </source>
</evidence>
<name>A0A516Q2T2_9ACTN</name>
<reference evidence="2 3" key="1">
    <citation type="submission" date="2019-07" db="EMBL/GenBank/DDBJ databases">
        <title>Microlunatus dokdonensis sp. nov. isolated from the rhizospheric soil of the wild plant Elymus tsukushiensis.</title>
        <authorList>
            <person name="Ghim S.-Y."/>
            <person name="Hwang Y.-J."/>
            <person name="Son J.-S."/>
            <person name="Shin J.-H."/>
        </authorList>
    </citation>
    <scope>NUCLEOTIDE SEQUENCE [LARGE SCALE GENOMIC DNA]</scope>
    <source>
        <strain evidence="2 3">KUDC0627</strain>
    </source>
</reference>
<sequence length="206" mass="21135">MTMMKSGLGIKVCTAVAASAVGIAMLTAGTGDKVHSLDAQSLVPELARAQSAGDALPDTVQPLIDDASLDPGTVRLLAESRLGFHWVSEDALGDICSITMGREGVSAANCLTPQQFYSSGSSLMVAGSSRNGVVSHLLPAGTDASAVKAAIERRSSKLGQSGTEPRVEVLNGGSLVVMDEQTAKELGDITISRNDGTDIVLSGLEH</sequence>
<evidence type="ECO:0000256" key="1">
    <source>
        <dbReference type="SAM" id="SignalP"/>
    </source>
</evidence>
<accession>A0A516Q2T2</accession>
<dbReference type="OrthoDB" id="4954665at2"/>
<dbReference type="RefSeq" id="WP_143987691.1">
    <property type="nucleotide sequence ID" value="NZ_CP041692.1"/>
</dbReference>
<dbReference type="AlphaFoldDB" id="A0A516Q2T2"/>
<dbReference type="EMBL" id="CP041692">
    <property type="protein sequence ID" value="QDP97734.1"/>
    <property type="molecule type" value="Genomic_DNA"/>
</dbReference>
<feature type="chain" id="PRO_5039708409" description="Secreted protein" evidence="1">
    <location>
        <begin position="21"/>
        <end position="206"/>
    </location>
</feature>
<evidence type="ECO:0000313" key="3">
    <source>
        <dbReference type="Proteomes" id="UP000319263"/>
    </source>
</evidence>
<keyword evidence="1" id="KW-0732">Signal</keyword>
<organism evidence="2 3">
    <name type="scientific">Microlunatus elymi</name>
    <dbReference type="NCBI Taxonomy" id="2596828"/>
    <lineage>
        <taxon>Bacteria</taxon>
        <taxon>Bacillati</taxon>
        <taxon>Actinomycetota</taxon>
        <taxon>Actinomycetes</taxon>
        <taxon>Propionibacteriales</taxon>
        <taxon>Propionibacteriaceae</taxon>
        <taxon>Microlunatus</taxon>
    </lineage>
</organism>
<protein>
    <recommendedName>
        <fullName evidence="4">Secreted protein</fullName>
    </recommendedName>
</protein>
<dbReference type="KEGG" id="mik:FOE78_19085"/>
<keyword evidence="3" id="KW-1185">Reference proteome</keyword>
<gene>
    <name evidence="2" type="ORF">FOE78_19085</name>
</gene>
<proteinExistence type="predicted"/>